<feature type="transmembrane region" description="Helical" evidence="1">
    <location>
        <begin position="48"/>
        <end position="68"/>
    </location>
</feature>
<feature type="transmembrane region" description="Helical" evidence="1">
    <location>
        <begin position="80"/>
        <end position="101"/>
    </location>
</feature>
<keyword evidence="1" id="KW-0812">Transmembrane</keyword>
<keyword evidence="1" id="KW-1133">Transmembrane helix</keyword>
<evidence type="ECO:0000256" key="1">
    <source>
        <dbReference type="SAM" id="Phobius"/>
    </source>
</evidence>
<name>A0A6J6I7S1_9ZZZZ</name>
<sequence>MIGSIWIAFRTRAFAALRFQVVVVASGIGGVIATSCVIGPVYDWVVRWWWVLALLWWLSIAWSLWSSLVQVIQSREARRFALGVLAATTTIVVLMATRPILSANASAEPPSQSTGTVLNGFLEPTLRALAGSGPLLVVATGSIRGDYGDALRLQLERAGIDVVAEDDMVSHLGPERSLSNRRPSGILWIVSADEIKLFRSDPNMSYLAGWDPLSPSERAQFFVDELELEQQLMAAGRTDLAQALTNGSGGVDTEASGLDGVDQELLDHVESLRRKGDPVAIFRSTWPSPWR</sequence>
<dbReference type="AlphaFoldDB" id="A0A6J6I7S1"/>
<proteinExistence type="predicted"/>
<dbReference type="EMBL" id="CAEZVC010000016">
    <property type="protein sequence ID" value="CAB4616798.1"/>
    <property type="molecule type" value="Genomic_DNA"/>
</dbReference>
<reference evidence="2" key="1">
    <citation type="submission" date="2020-05" db="EMBL/GenBank/DDBJ databases">
        <authorList>
            <person name="Chiriac C."/>
            <person name="Salcher M."/>
            <person name="Ghai R."/>
            <person name="Kavagutti S V."/>
        </authorList>
    </citation>
    <scope>NUCLEOTIDE SEQUENCE</scope>
</reference>
<organism evidence="2">
    <name type="scientific">freshwater metagenome</name>
    <dbReference type="NCBI Taxonomy" id="449393"/>
    <lineage>
        <taxon>unclassified sequences</taxon>
        <taxon>metagenomes</taxon>
        <taxon>ecological metagenomes</taxon>
    </lineage>
</organism>
<protein>
    <submittedName>
        <fullName evidence="2">Unannotated protein</fullName>
    </submittedName>
</protein>
<feature type="transmembrane region" description="Helical" evidence="1">
    <location>
        <begin position="21"/>
        <end position="42"/>
    </location>
</feature>
<keyword evidence="1" id="KW-0472">Membrane</keyword>
<evidence type="ECO:0000313" key="2">
    <source>
        <dbReference type="EMBL" id="CAB4616798.1"/>
    </source>
</evidence>
<gene>
    <name evidence="2" type="ORF">UFOPK1906_00427</name>
</gene>
<accession>A0A6J6I7S1</accession>